<dbReference type="RefSeq" id="WP_404545471.1">
    <property type="nucleotide sequence ID" value="NZ_JADIKJ010000003.1"/>
</dbReference>
<sequence length="155" mass="16343">MRIFASRFALLSLALSTLALAPVAGAQDSAPGAADSSSAGPQHFAPDPQKQAARLTKRLGLNADQSAKIVAILQNHQQQAAAARGDTSLSQQDRRARLHAIQQEAASQINAVLTPEQQTQYAAMKQNMKDRWQHGHDGSSPPSGNPDDASNNGGN</sequence>
<dbReference type="Gene3D" id="1.20.120.1490">
    <property type="match status" value="1"/>
</dbReference>
<reference evidence="3 4" key="1">
    <citation type="submission" date="2020-10" db="EMBL/GenBank/DDBJ databases">
        <title>Phylogeny of dyella-like bacteria.</title>
        <authorList>
            <person name="Fu J."/>
        </authorList>
    </citation>
    <scope>NUCLEOTIDE SEQUENCE [LARGE SCALE GENOMIC DNA]</scope>
    <source>
        <strain evidence="3 4">JP1</strain>
    </source>
</reference>
<organism evidence="3 4">
    <name type="scientific">Dyella jejuensis</name>
    <dbReference type="NCBI Taxonomy" id="1432009"/>
    <lineage>
        <taxon>Bacteria</taxon>
        <taxon>Pseudomonadati</taxon>
        <taxon>Pseudomonadota</taxon>
        <taxon>Gammaproteobacteria</taxon>
        <taxon>Lysobacterales</taxon>
        <taxon>Rhodanobacteraceae</taxon>
        <taxon>Dyella</taxon>
    </lineage>
</organism>
<keyword evidence="2" id="KW-0732">Signal</keyword>
<proteinExistence type="predicted"/>
<feature type="compositionally biased region" description="Low complexity" evidence="1">
    <location>
        <begin position="27"/>
        <end position="42"/>
    </location>
</feature>
<protein>
    <recommendedName>
        <fullName evidence="5">Spy/CpxP family protein refolding chaperone</fullName>
    </recommendedName>
</protein>
<dbReference type="Proteomes" id="UP001620461">
    <property type="component" value="Unassembled WGS sequence"/>
</dbReference>
<feature type="compositionally biased region" description="Basic and acidic residues" evidence="1">
    <location>
        <begin position="127"/>
        <end position="137"/>
    </location>
</feature>
<evidence type="ECO:0000256" key="2">
    <source>
        <dbReference type="SAM" id="SignalP"/>
    </source>
</evidence>
<gene>
    <name evidence="3" type="ORF">ISP15_04235</name>
</gene>
<feature type="signal peptide" evidence="2">
    <location>
        <begin position="1"/>
        <end position="21"/>
    </location>
</feature>
<feature type="region of interest" description="Disordered" evidence="1">
    <location>
        <begin position="117"/>
        <end position="155"/>
    </location>
</feature>
<accession>A0ABW8JEW7</accession>
<keyword evidence="4" id="KW-1185">Reference proteome</keyword>
<dbReference type="EMBL" id="JADIKJ010000003">
    <property type="protein sequence ID" value="MFK2899534.1"/>
    <property type="molecule type" value="Genomic_DNA"/>
</dbReference>
<feature type="chain" id="PRO_5045970525" description="Spy/CpxP family protein refolding chaperone" evidence="2">
    <location>
        <begin position="22"/>
        <end position="155"/>
    </location>
</feature>
<comment type="caution">
    <text evidence="3">The sequence shown here is derived from an EMBL/GenBank/DDBJ whole genome shotgun (WGS) entry which is preliminary data.</text>
</comment>
<evidence type="ECO:0000313" key="3">
    <source>
        <dbReference type="EMBL" id="MFK2899534.1"/>
    </source>
</evidence>
<feature type="region of interest" description="Disordered" evidence="1">
    <location>
        <begin position="27"/>
        <end position="52"/>
    </location>
</feature>
<evidence type="ECO:0000313" key="4">
    <source>
        <dbReference type="Proteomes" id="UP001620461"/>
    </source>
</evidence>
<name>A0ABW8JEW7_9GAMM</name>
<evidence type="ECO:0000256" key="1">
    <source>
        <dbReference type="SAM" id="MobiDB-lite"/>
    </source>
</evidence>
<evidence type="ECO:0008006" key="5">
    <source>
        <dbReference type="Google" id="ProtNLM"/>
    </source>
</evidence>